<keyword evidence="3" id="KW-0028">Amino-acid biosynthesis</keyword>
<dbReference type="GO" id="GO:0005829">
    <property type="term" value="C:cytosol"/>
    <property type="evidence" value="ECO:0007669"/>
    <property type="project" value="TreeGrafter"/>
</dbReference>
<evidence type="ECO:0000313" key="6">
    <source>
        <dbReference type="Proteomes" id="UP001220610"/>
    </source>
</evidence>
<dbReference type="CDD" id="cd01065">
    <property type="entry name" value="NAD_bind_Shikimate_DH"/>
    <property type="match status" value="1"/>
</dbReference>
<comment type="pathway">
    <text evidence="1">Metabolic intermediate biosynthesis; chorismate biosynthesis; chorismate from D-erythrose 4-phosphate and phosphoenolpyruvate: step 4/7.</text>
</comment>
<accession>A0AAJ5WSP5</accession>
<dbReference type="GO" id="GO:0004764">
    <property type="term" value="F:shikimate 3-dehydrogenase (NADP+) activity"/>
    <property type="evidence" value="ECO:0007669"/>
    <property type="project" value="InterPro"/>
</dbReference>
<dbReference type="EMBL" id="CP119311">
    <property type="protein sequence ID" value="WEK35414.1"/>
    <property type="molecule type" value="Genomic_DNA"/>
</dbReference>
<dbReference type="InterPro" id="IPR022893">
    <property type="entry name" value="Shikimate_DH_fam"/>
</dbReference>
<dbReference type="SUPFAM" id="SSF51735">
    <property type="entry name" value="NAD(P)-binding Rossmann-fold domains"/>
    <property type="match status" value="1"/>
</dbReference>
<protein>
    <submittedName>
        <fullName evidence="5">Shikimate dehydrogenase</fullName>
    </submittedName>
</protein>
<dbReference type="Pfam" id="PF08501">
    <property type="entry name" value="Shikimate_dh_N"/>
    <property type="match status" value="1"/>
</dbReference>
<dbReference type="SUPFAM" id="SSF53223">
    <property type="entry name" value="Aminoacid dehydrogenase-like, N-terminal domain"/>
    <property type="match status" value="1"/>
</dbReference>
<evidence type="ECO:0000259" key="4">
    <source>
        <dbReference type="Pfam" id="PF08501"/>
    </source>
</evidence>
<evidence type="ECO:0000256" key="1">
    <source>
        <dbReference type="ARBA" id="ARBA00004871"/>
    </source>
</evidence>
<dbReference type="PANTHER" id="PTHR21089:SF1">
    <property type="entry name" value="BIFUNCTIONAL 3-DEHYDROQUINATE DEHYDRATASE_SHIKIMATE DEHYDROGENASE, CHLOROPLASTIC"/>
    <property type="match status" value="1"/>
</dbReference>
<dbReference type="GO" id="GO:0050661">
    <property type="term" value="F:NADP binding"/>
    <property type="evidence" value="ECO:0007669"/>
    <property type="project" value="TreeGrafter"/>
</dbReference>
<keyword evidence="3" id="KW-0057">Aromatic amino acid biosynthesis</keyword>
<dbReference type="Gene3D" id="3.40.50.10860">
    <property type="entry name" value="Leucine Dehydrogenase, chain A, domain 1"/>
    <property type="match status" value="1"/>
</dbReference>
<dbReference type="Proteomes" id="UP001220610">
    <property type="component" value="Chromosome"/>
</dbReference>
<proteinExistence type="predicted"/>
<feature type="domain" description="Shikimate dehydrogenase substrate binding N-terminal" evidence="4">
    <location>
        <begin position="6"/>
        <end position="88"/>
    </location>
</feature>
<dbReference type="GO" id="GO:0019632">
    <property type="term" value="P:shikimate metabolic process"/>
    <property type="evidence" value="ECO:0007669"/>
    <property type="project" value="TreeGrafter"/>
</dbReference>
<dbReference type="AlphaFoldDB" id="A0AAJ5WSP5"/>
<gene>
    <name evidence="5" type="ORF">P0Y53_23220</name>
</gene>
<dbReference type="PANTHER" id="PTHR21089">
    <property type="entry name" value="SHIKIMATE DEHYDROGENASE"/>
    <property type="match status" value="1"/>
</dbReference>
<sequence>MRRFGLIGYPLSHSFSQRYFTEKFHQEQITGCVYENFPLQQISELTAVLAQQSGLNGLNVTIPYKEQVLSFLHHRNEVVQEIGACNCIRIRNGELTGFNTDVIGFEQSLLQYLQPAHRKALVLGTGGAAKAIHYVLRKHGIEFLEVSRTPAPGNNRQLSYEQVTELIVKEYTLIVNTTPLGMYPNVDNAPELPYAALTPAHYLFDLVYNPAMTLFLQRGADRGAAVKNGMDMLVIQAEESWRIWNEP</sequence>
<dbReference type="InterPro" id="IPR013708">
    <property type="entry name" value="Shikimate_DH-bd_N"/>
</dbReference>
<evidence type="ECO:0000256" key="2">
    <source>
        <dbReference type="ARBA" id="ARBA00023002"/>
    </source>
</evidence>
<keyword evidence="2" id="KW-0560">Oxidoreductase</keyword>
<evidence type="ECO:0000256" key="3">
    <source>
        <dbReference type="ARBA" id="ARBA00023141"/>
    </source>
</evidence>
<evidence type="ECO:0000313" key="5">
    <source>
        <dbReference type="EMBL" id="WEK35414.1"/>
    </source>
</evidence>
<dbReference type="InterPro" id="IPR046346">
    <property type="entry name" value="Aminoacid_DH-like_N_sf"/>
</dbReference>
<reference evidence="5" key="1">
    <citation type="submission" date="2023-03" db="EMBL/GenBank/DDBJ databases">
        <title>Andean soil-derived lignocellulolytic bacterial consortium as a source of novel taxa and putative plastic-active enzymes.</title>
        <authorList>
            <person name="Diaz-Garcia L."/>
            <person name="Chuvochina M."/>
            <person name="Feuerriegel G."/>
            <person name="Bunk B."/>
            <person name="Sproer C."/>
            <person name="Streit W.R."/>
            <person name="Rodriguez L.M."/>
            <person name="Overmann J."/>
            <person name="Jimenez D.J."/>
        </authorList>
    </citation>
    <scope>NUCLEOTIDE SEQUENCE</scope>
    <source>
        <strain evidence="5">MAG 7</strain>
    </source>
</reference>
<dbReference type="InterPro" id="IPR036291">
    <property type="entry name" value="NAD(P)-bd_dom_sf"/>
</dbReference>
<dbReference type="GO" id="GO:0009423">
    <property type="term" value="P:chorismate biosynthetic process"/>
    <property type="evidence" value="ECO:0007669"/>
    <property type="project" value="TreeGrafter"/>
</dbReference>
<organism evidence="5 6">
    <name type="scientific">Candidatus Pseudobacter hemicellulosilyticus</name>
    <dbReference type="NCBI Taxonomy" id="3121375"/>
    <lineage>
        <taxon>Bacteria</taxon>
        <taxon>Pseudomonadati</taxon>
        <taxon>Bacteroidota</taxon>
        <taxon>Chitinophagia</taxon>
        <taxon>Chitinophagales</taxon>
        <taxon>Chitinophagaceae</taxon>
        <taxon>Pseudobacter</taxon>
    </lineage>
</organism>
<dbReference type="GO" id="GO:0009073">
    <property type="term" value="P:aromatic amino acid family biosynthetic process"/>
    <property type="evidence" value="ECO:0007669"/>
    <property type="project" value="UniProtKB-KW"/>
</dbReference>
<name>A0AAJ5WSP5_9BACT</name>
<dbReference type="Gene3D" id="3.40.50.720">
    <property type="entry name" value="NAD(P)-binding Rossmann-like Domain"/>
    <property type="match status" value="1"/>
</dbReference>